<keyword evidence="10" id="KW-0067">ATP-binding</keyword>
<dbReference type="InterPro" id="IPR050980">
    <property type="entry name" value="2C_sensor_his_kinase"/>
</dbReference>
<keyword evidence="9 16" id="KW-0418">Kinase</keyword>
<comment type="catalytic activity">
    <reaction evidence="1">
        <text>ATP + protein L-histidine = ADP + protein N-phospho-L-histidine.</text>
        <dbReference type="EC" id="2.7.13.3"/>
    </reaction>
</comment>
<protein>
    <recommendedName>
        <fullName evidence="3">histidine kinase</fullName>
        <ecNumber evidence="3">2.7.13.3</ecNumber>
    </recommendedName>
</protein>
<dbReference type="Pfam" id="PF02518">
    <property type="entry name" value="HATPase_c"/>
    <property type="match status" value="1"/>
</dbReference>
<dbReference type="PROSITE" id="PS50885">
    <property type="entry name" value="HAMP"/>
    <property type="match status" value="1"/>
</dbReference>
<reference evidence="17" key="1">
    <citation type="journal article" date="2019" name="Int. J. Syst. Evol. Microbiol.">
        <title>The Global Catalogue of Microorganisms (GCM) 10K type strain sequencing project: providing services to taxonomists for standard genome sequencing and annotation.</title>
        <authorList>
            <consortium name="The Broad Institute Genomics Platform"/>
            <consortium name="The Broad Institute Genome Sequencing Center for Infectious Disease"/>
            <person name="Wu L."/>
            <person name="Ma J."/>
        </authorList>
    </citation>
    <scope>NUCLEOTIDE SEQUENCE [LARGE SCALE GENOMIC DNA]</scope>
    <source>
        <strain evidence="17">JCM 30346</strain>
    </source>
</reference>
<dbReference type="Gene3D" id="3.30.565.10">
    <property type="entry name" value="Histidine kinase-like ATPase, C-terminal domain"/>
    <property type="match status" value="1"/>
</dbReference>
<evidence type="ECO:0000256" key="4">
    <source>
        <dbReference type="ARBA" id="ARBA00022475"/>
    </source>
</evidence>
<accession>A0ABW1NQJ2</accession>
<dbReference type="GO" id="GO:0016301">
    <property type="term" value="F:kinase activity"/>
    <property type="evidence" value="ECO:0007669"/>
    <property type="project" value="UniProtKB-KW"/>
</dbReference>
<dbReference type="EC" id="2.7.13.3" evidence="3"/>
<dbReference type="InterPro" id="IPR003660">
    <property type="entry name" value="HAMP_dom"/>
</dbReference>
<dbReference type="SUPFAM" id="SSF55874">
    <property type="entry name" value="ATPase domain of HSP90 chaperone/DNA topoisomerase II/histidine kinase"/>
    <property type="match status" value="1"/>
</dbReference>
<name>A0ABW1NQJ2_9ACTN</name>
<keyword evidence="8" id="KW-0547">Nucleotide-binding</keyword>
<dbReference type="PANTHER" id="PTHR44936:SF10">
    <property type="entry name" value="SENSOR PROTEIN RSTB"/>
    <property type="match status" value="1"/>
</dbReference>
<evidence type="ECO:0000256" key="7">
    <source>
        <dbReference type="ARBA" id="ARBA00022692"/>
    </source>
</evidence>
<evidence type="ECO:0000256" key="11">
    <source>
        <dbReference type="ARBA" id="ARBA00022989"/>
    </source>
</evidence>
<sequence length="417" mass="45670">MVDVPSEWPVLLLWPLFTLLTWMIVAKGLTLLLARGKRCAPYSVQGQITLLAAAVIALTFLTRGAGIYLLARSGTIPHALPHAVTLAAGSRVAAGSRQPLPVLAWPGSLRLIVAIETAELVALSAWVTWTLTGRVLRPVDAVRAELSRIDFGDPAARVSEPGKAREITRLCRTINTVLGRLHKAQEERAEIAHRQWQFASDVSHELRTPITGLRVQLEVAQQDPRRARLSELLGTTLNQVERLEMITEDILSLARVRARPPVEPRRLDLAALVEVEVAQRTDRLPVRLHLTPGTTVTAVPSQIGRVLANLLDNAQRHATRLVSVEVRATRAAVELAVSDDGKGIAEADRERVFQRLIRLDDARRLDRNGTGLGLAIARDIAHAHHGTLSVEESATGGARFVLRLPRVLPHGEGRHEA</sequence>
<keyword evidence="6" id="KW-0808">Transferase</keyword>
<dbReference type="InterPro" id="IPR005467">
    <property type="entry name" value="His_kinase_dom"/>
</dbReference>
<evidence type="ECO:0000256" key="12">
    <source>
        <dbReference type="ARBA" id="ARBA00023012"/>
    </source>
</evidence>
<dbReference type="SMART" id="SM00387">
    <property type="entry name" value="HATPase_c"/>
    <property type="match status" value="1"/>
</dbReference>
<dbReference type="Gene3D" id="1.10.287.130">
    <property type="match status" value="1"/>
</dbReference>
<keyword evidence="4" id="KW-1003">Cell membrane</keyword>
<evidence type="ECO:0000256" key="6">
    <source>
        <dbReference type="ARBA" id="ARBA00022679"/>
    </source>
</evidence>
<dbReference type="InterPro" id="IPR003594">
    <property type="entry name" value="HATPase_dom"/>
</dbReference>
<dbReference type="Pfam" id="PF00512">
    <property type="entry name" value="HisKA"/>
    <property type="match status" value="1"/>
</dbReference>
<evidence type="ECO:0000256" key="13">
    <source>
        <dbReference type="SAM" id="Phobius"/>
    </source>
</evidence>
<evidence type="ECO:0000256" key="5">
    <source>
        <dbReference type="ARBA" id="ARBA00022553"/>
    </source>
</evidence>
<evidence type="ECO:0000256" key="3">
    <source>
        <dbReference type="ARBA" id="ARBA00012438"/>
    </source>
</evidence>
<dbReference type="PRINTS" id="PR00344">
    <property type="entry name" value="BCTRLSENSOR"/>
</dbReference>
<organism evidence="16 17">
    <name type="scientific">Sphaerisporangium aureirubrum</name>
    <dbReference type="NCBI Taxonomy" id="1544736"/>
    <lineage>
        <taxon>Bacteria</taxon>
        <taxon>Bacillati</taxon>
        <taxon>Actinomycetota</taxon>
        <taxon>Actinomycetes</taxon>
        <taxon>Streptosporangiales</taxon>
        <taxon>Streptosporangiaceae</taxon>
        <taxon>Sphaerisporangium</taxon>
    </lineage>
</organism>
<dbReference type="PROSITE" id="PS50109">
    <property type="entry name" value="HIS_KIN"/>
    <property type="match status" value="1"/>
</dbReference>
<dbReference type="Proteomes" id="UP001596137">
    <property type="component" value="Unassembled WGS sequence"/>
</dbReference>
<keyword evidence="7 13" id="KW-0812">Transmembrane</keyword>
<evidence type="ECO:0000313" key="16">
    <source>
        <dbReference type="EMBL" id="MFC6085546.1"/>
    </source>
</evidence>
<dbReference type="PANTHER" id="PTHR44936">
    <property type="entry name" value="SENSOR PROTEIN CREC"/>
    <property type="match status" value="1"/>
</dbReference>
<keyword evidence="11 13" id="KW-1133">Transmembrane helix</keyword>
<dbReference type="RefSeq" id="WP_380759795.1">
    <property type="nucleotide sequence ID" value="NZ_JBHSRF010000064.1"/>
</dbReference>
<dbReference type="InterPro" id="IPR036890">
    <property type="entry name" value="HATPase_C_sf"/>
</dbReference>
<keyword evidence="12" id="KW-0902">Two-component regulatory system</keyword>
<dbReference type="SUPFAM" id="SSF47384">
    <property type="entry name" value="Homodimeric domain of signal transducing histidine kinase"/>
    <property type="match status" value="1"/>
</dbReference>
<evidence type="ECO:0000256" key="10">
    <source>
        <dbReference type="ARBA" id="ARBA00022840"/>
    </source>
</evidence>
<dbReference type="EMBL" id="JBHSRF010000064">
    <property type="protein sequence ID" value="MFC6085546.1"/>
    <property type="molecule type" value="Genomic_DNA"/>
</dbReference>
<dbReference type="InterPro" id="IPR003661">
    <property type="entry name" value="HisK_dim/P_dom"/>
</dbReference>
<feature type="transmembrane region" description="Helical" evidence="13">
    <location>
        <begin position="48"/>
        <end position="71"/>
    </location>
</feature>
<evidence type="ECO:0000256" key="2">
    <source>
        <dbReference type="ARBA" id="ARBA00004651"/>
    </source>
</evidence>
<comment type="caution">
    <text evidence="16">The sequence shown here is derived from an EMBL/GenBank/DDBJ whole genome shotgun (WGS) entry which is preliminary data.</text>
</comment>
<dbReference type="InterPro" id="IPR036097">
    <property type="entry name" value="HisK_dim/P_sf"/>
</dbReference>
<feature type="transmembrane region" description="Helical" evidence="13">
    <location>
        <begin position="12"/>
        <end position="36"/>
    </location>
</feature>
<dbReference type="SMART" id="SM00304">
    <property type="entry name" value="HAMP"/>
    <property type="match status" value="1"/>
</dbReference>
<evidence type="ECO:0000259" key="15">
    <source>
        <dbReference type="PROSITE" id="PS50885"/>
    </source>
</evidence>
<keyword evidence="5" id="KW-0597">Phosphoprotein</keyword>
<keyword evidence="13" id="KW-0472">Membrane</keyword>
<proteinExistence type="predicted"/>
<evidence type="ECO:0000256" key="9">
    <source>
        <dbReference type="ARBA" id="ARBA00022777"/>
    </source>
</evidence>
<feature type="domain" description="HAMP" evidence="15">
    <location>
        <begin position="133"/>
        <end position="186"/>
    </location>
</feature>
<evidence type="ECO:0000256" key="8">
    <source>
        <dbReference type="ARBA" id="ARBA00022741"/>
    </source>
</evidence>
<evidence type="ECO:0000256" key="1">
    <source>
        <dbReference type="ARBA" id="ARBA00000085"/>
    </source>
</evidence>
<evidence type="ECO:0000259" key="14">
    <source>
        <dbReference type="PROSITE" id="PS50109"/>
    </source>
</evidence>
<feature type="domain" description="Histidine kinase" evidence="14">
    <location>
        <begin position="201"/>
        <end position="408"/>
    </location>
</feature>
<dbReference type="SMART" id="SM00388">
    <property type="entry name" value="HisKA"/>
    <property type="match status" value="1"/>
</dbReference>
<comment type="subcellular location">
    <subcellularLocation>
        <location evidence="2">Cell membrane</location>
        <topology evidence="2">Multi-pass membrane protein</topology>
    </subcellularLocation>
</comment>
<gene>
    <name evidence="16" type="ORF">ACFP1K_30570</name>
</gene>
<keyword evidence="17" id="KW-1185">Reference proteome</keyword>
<evidence type="ECO:0000313" key="17">
    <source>
        <dbReference type="Proteomes" id="UP001596137"/>
    </source>
</evidence>
<dbReference type="Gene3D" id="6.10.340.10">
    <property type="match status" value="1"/>
</dbReference>
<dbReference type="CDD" id="cd00082">
    <property type="entry name" value="HisKA"/>
    <property type="match status" value="1"/>
</dbReference>
<dbReference type="InterPro" id="IPR004358">
    <property type="entry name" value="Sig_transdc_His_kin-like_C"/>
</dbReference>